<gene>
    <name evidence="1" type="ORF">PMAYCL1PPCAC_04374</name>
</gene>
<name>A0AAN4Z6F0_9BILA</name>
<comment type="caution">
    <text evidence="1">The sequence shown here is derived from an EMBL/GenBank/DDBJ whole genome shotgun (WGS) entry which is preliminary data.</text>
</comment>
<feature type="non-terminal residue" evidence="1">
    <location>
        <position position="1"/>
    </location>
</feature>
<organism evidence="1 2">
    <name type="scientific">Pristionchus mayeri</name>
    <dbReference type="NCBI Taxonomy" id="1317129"/>
    <lineage>
        <taxon>Eukaryota</taxon>
        <taxon>Metazoa</taxon>
        <taxon>Ecdysozoa</taxon>
        <taxon>Nematoda</taxon>
        <taxon>Chromadorea</taxon>
        <taxon>Rhabditida</taxon>
        <taxon>Rhabditina</taxon>
        <taxon>Diplogasteromorpha</taxon>
        <taxon>Diplogasteroidea</taxon>
        <taxon>Neodiplogasteridae</taxon>
        <taxon>Pristionchus</taxon>
    </lineage>
</organism>
<protein>
    <submittedName>
        <fullName evidence="1">Uncharacterized protein</fullName>
    </submittedName>
</protein>
<feature type="non-terminal residue" evidence="1">
    <location>
        <position position="198"/>
    </location>
</feature>
<evidence type="ECO:0000313" key="1">
    <source>
        <dbReference type="EMBL" id="GMR34179.1"/>
    </source>
</evidence>
<proteinExistence type="predicted"/>
<accession>A0AAN4Z6F0</accession>
<reference evidence="2" key="1">
    <citation type="submission" date="2022-10" db="EMBL/GenBank/DDBJ databases">
        <title>Genome assembly of Pristionchus species.</title>
        <authorList>
            <person name="Yoshida K."/>
            <person name="Sommer R.J."/>
        </authorList>
    </citation>
    <scope>NUCLEOTIDE SEQUENCE [LARGE SCALE GENOMIC DNA]</scope>
    <source>
        <strain evidence="2">RS5460</strain>
    </source>
</reference>
<evidence type="ECO:0000313" key="2">
    <source>
        <dbReference type="Proteomes" id="UP001328107"/>
    </source>
</evidence>
<dbReference type="Proteomes" id="UP001328107">
    <property type="component" value="Unassembled WGS sequence"/>
</dbReference>
<dbReference type="AlphaFoldDB" id="A0AAN4Z6F0"/>
<sequence length="198" mass="21927">TVPSYSAVKLKCATVECSSSSSMCPKPDEMPAGYVDCMVPTDTRMDALKCDKNYVFYDTMTKKFLETKNLAELRCWDGGLDKNKWYLFDGPEEMLEVGEHLHAVCMRKQCNSCKAFTEDANNKPTFTDGNANDCAKLTCSRGVWNVKTDATAAFKQYAGEILCSSKTTTSGKWLMDNTTAVVDAVCVTKDEMVKCTEA</sequence>
<keyword evidence="2" id="KW-1185">Reference proteome</keyword>
<dbReference type="EMBL" id="BTRK01000001">
    <property type="protein sequence ID" value="GMR34179.1"/>
    <property type="molecule type" value="Genomic_DNA"/>
</dbReference>